<keyword evidence="8" id="KW-1185">Reference proteome</keyword>
<dbReference type="CDD" id="cd00751">
    <property type="entry name" value="thiolase"/>
    <property type="match status" value="1"/>
</dbReference>
<dbReference type="Proteomes" id="UP000602395">
    <property type="component" value="Unassembled WGS sequence"/>
</dbReference>
<organism evidence="7 8">
    <name type="scientific">Gordonia hankookensis</name>
    <dbReference type="NCBI Taxonomy" id="589403"/>
    <lineage>
        <taxon>Bacteria</taxon>
        <taxon>Bacillati</taxon>
        <taxon>Actinomycetota</taxon>
        <taxon>Actinomycetes</taxon>
        <taxon>Mycobacteriales</taxon>
        <taxon>Gordoniaceae</taxon>
        <taxon>Gordonia</taxon>
    </lineage>
</organism>
<feature type="domain" description="Thiolase C-terminal" evidence="6">
    <location>
        <begin position="260"/>
        <end position="379"/>
    </location>
</feature>
<dbReference type="EMBL" id="JACWMS010000002">
    <property type="protein sequence ID" value="MBD1319603.1"/>
    <property type="molecule type" value="Genomic_DNA"/>
</dbReference>
<proteinExistence type="inferred from homology"/>
<dbReference type="Pfam" id="PF02803">
    <property type="entry name" value="Thiolase_C"/>
    <property type="match status" value="1"/>
</dbReference>
<comment type="similarity">
    <text evidence="1 4">Belongs to the thiolase-like superfamily. Thiolase family.</text>
</comment>
<evidence type="ECO:0000313" key="8">
    <source>
        <dbReference type="Proteomes" id="UP000602395"/>
    </source>
</evidence>
<evidence type="ECO:0000256" key="4">
    <source>
        <dbReference type="RuleBase" id="RU003557"/>
    </source>
</evidence>
<accession>A0ABR7WBD6</accession>
<keyword evidence="3 4" id="KW-0012">Acyltransferase</keyword>
<dbReference type="PANTHER" id="PTHR43365">
    <property type="entry name" value="BLR7806 PROTEIN"/>
    <property type="match status" value="1"/>
</dbReference>
<protein>
    <submittedName>
        <fullName evidence="7">Thiolase family protein</fullName>
    </submittedName>
</protein>
<reference evidence="7 8" key="1">
    <citation type="submission" date="2020-09" db="EMBL/GenBank/DDBJ databases">
        <title>Novel species in genus Gordonia.</title>
        <authorList>
            <person name="Zhang G."/>
        </authorList>
    </citation>
    <scope>NUCLEOTIDE SEQUENCE [LARGE SCALE GENOMIC DNA]</scope>
    <source>
        <strain evidence="7 8">ON-33</strain>
    </source>
</reference>
<gene>
    <name evidence="7" type="ORF">IDF66_08380</name>
</gene>
<feature type="domain" description="Thiolase N-terminal" evidence="5">
    <location>
        <begin position="7"/>
        <end position="251"/>
    </location>
</feature>
<dbReference type="SUPFAM" id="SSF53901">
    <property type="entry name" value="Thiolase-like"/>
    <property type="match status" value="2"/>
</dbReference>
<dbReference type="RefSeq" id="WP_190266492.1">
    <property type="nucleotide sequence ID" value="NZ_BAABAD010000005.1"/>
</dbReference>
<evidence type="ECO:0000259" key="6">
    <source>
        <dbReference type="Pfam" id="PF02803"/>
    </source>
</evidence>
<name>A0ABR7WBD6_9ACTN</name>
<dbReference type="InterPro" id="IPR002155">
    <property type="entry name" value="Thiolase"/>
</dbReference>
<dbReference type="InterPro" id="IPR020617">
    <property type="entry name" value="Thiolase_C"/>
</dbReference>
<dbReference type="NCBIfam" id="TIGR01930">
    <property type="entry name" value="AcCoA-C-Actrans"/>
    <property type="match status" value="1"/>
</dbReference>
<evidence type="ECO:0000313" key="7">
    <source>
        <dbReference type="EMBL" id="MBD1319603.1"/>
    </source>
</evidence>
<comment type="caution">
    <text evidence="7">The sequence shown here is derived from an EMBL/GenBank/DDBJ whole genome shotgun (WGS) entry which is preliminary data.</text>
</comment>
<dbReference type="Gene3D" id="3.40.47.10">
    <property type="match status" value="2"/>
</dbReference>
<dbReference type="Pfam" id="PF00108">
    <property type="entry name" value="Thiolase_N"/>
    <property type="match status" value="1"/>
</dbReference>
<dbReference type="InterPro" id="IPR020613">
    <property type="entry name" value="Thiolase_CS"/>
</dbReference>
<keyword evidence="2 4" id="KW-0808">Transferase</keyword>
<dbReference type="PANTHER" id="PTHR43365:SF1">
    <property type="entry name" value="ACETYL-COA C-ACYLTRANSFERASE"/>
    <property type="match status" value="1"/>
</dbReference>
<dbReference type="InterPro" id="IPR016039">
    <property type="entry name" value="Thiolase-like"/>
</dbReference>
<dbReference type="PIRSF" id="PIRSF000429">
    <property type="entry name" value="Ac-CoA_Ac_transf"/>
    <property type="match status" value="1"/>
</dbReference>
<sequence length="393" mass="40893">MATRDAVIVEAVRTPIGRRNGSLSGIHAADLSAVVLRELVRRTGIDAGSVDDVMWGCVTQLGDQSSNIGRFAVLAAGWPDSVPAVTINRACGSGQQAIESAAHAVIAGAYEIAIAGGVETMSRVPLGAARESGFPYGQTVFDRYGVEELNQGQGAEMIAEKWGLSRLALDEYATRSHQLTAAAVDRGAFDAQVVPVETADGVFSVDEGLRRGTTPEKLAGLKPSFRENGVIHAGNASQISDGAAGVMIMTSQKAAELGLRPIVRLVAGSVVGDDPVLMLTGPIPATQKLLARTGLSIRDIGAVEVNEAFAPVPLAWQIELGADPERVNPLGGAIAVGHPLGASGAILTTRLINHMRDNDIRYGVQAICEGGGTANATLYELVDEPQAVVVSHQ</sequence>
<dbReference type="PROSITE" id="PS00737">
    <property type="entry name" value="THIOLASE_2"/>
    <property type="match status" value="1"/>
</dbReference>
<evidence type="ECO:0000256" key="1">
    <source>
        <dbReference type="ARBA" id="ARBA00010982"/>
    </source>
</evidence>
<evidence type="ECO:0000256" key="2">
    <source>
        <dbReference type="ARBA" id="ARBA00022679"/>
    </source>
</evidence>
<evidence type="ECO:0000256" key="3">
    <source>
        <dbReference type="ARBA" id="ARBA00023315"/>
    </source>
</evidence>
<dbReference type="InterPro" id="IPR020616">
    <property type="entry name" value="Thiolase_N"/>
</dbReference>
<evidence type="ECO:0000259" key="5">
    <source>
        <dbReference type="Pfam" id="PF00108"/>
    </source>
</evidence>